<dbReference type="Proteomes" id="UP000243217">
    <property type="component" value="Unassembled WGS sequence"/>
</dbReference>
<reference evidence="10 11" key="1">
    <citation type="journal article" date="2014" name="Genome Biol. Evol.">
        <title>The secreted proteins of Achlya hypogyna and Thraustotheca clavata identify the ancestral oomycete secretome and reveal gene acquisitions by horizontal gene transfer.</title>
        <authorList>
            <person name="Misner I."/>
            <person name="Blouin N."/>
            <person name="Leonard G."/>
            <person name="Richards T.A."/>
            <person name="Lane C.E."/>
        </authorList>
    </citation>
    <scope>NUCLEOTIDE SEQUENCE [LARGE SCALE GENOMIC DNA]</scope>
    <source>
        <strain evidence="10 11">ATCC 34112</strain>
    </source>
</reference>
<feature type="transmembrane region" description="Helical" evidence="8">
    <location>
        <begin position="812"/>
        <end position="837"/>
    </location>
</feature>
<feature type="transmembrane region" description="Helical" evidence="8">
    <location>
        <begin position="943"/>
        <end position="963"/>
    </location>
</feature>
<evidence type="ECO:0000313" key="10">
    <source>
        <dbReference type="EMBL" id="OQR89724.1"/>
    </source>
</evidence>
<dbReference type="GO" id="GO:0005886">
    <property type="term" value="C:plasma membrane"/>
    <property type="evidence" value="ECO:0007669"/>
    <property type="project" value="UniProtKB-SubCell"/>
</dbReference>
<keyword evidence="6 8" id="KW-0472">Membrane</keyword>
<feature type="transmembrane region" description="Helical" evidence="8">
    <location>
        <begin position="969"/>
        <end position="987"/>
    </location>
</feature>
<evidence type="ECO:0000313" key="11">
    <source>
        <dbReference type="Proteomes" id="UP000243217"/>
    </source>
</evidence>
<evidence type="ECO:0000256" key="3">
    <source>
        <dbReference type="ARBA" id="ARBA00022475"/>
    </source>
</evidence>
<dbReference type="InterPro" id="IPR029488">
    <property type="entry name" value="Hmw/CFAP97"/>
</dbReference>
<dbReference type="Pfam" id="PF03553">
    <property type="entry name" value="Na_H_antiporter"/>
    <property type="match status" value="1"/>
</dbReference>
<dbReference type="OrthoDB" id="5593520at2759"/>
<feature type="transmembrane region" description="Helical" evidence="8">
    <location>
        <begin position="720"/>
        <end position="740"/>
    </location>
</feature>
<comment type="similarity">
    <text evidence="2">Belongs to the CFAP97 family.</text>
</comment>
<sequence length="1074" mass="120273">MPLRPVAYAAEYEWPEENPVATRQRQITDSIHNQHMKSMQPPIAKELVHEFIKSKSPNKKRLVQEQERQQEISIENNILVEKMQKIHDRKEKYKVESYPKPSNGLLRERFQSKIKHENKVLKSHLNQVKGTYNVATWAKEAQETEKLLQQISKVPRRAKTKQNKRQTKKFEIVNELEFLVLDKNQIGMPTAKEIKAHVESKLPIIHQKAAMYKLDPFNLPRRPFEYSFRWFLFFIEQMSSTWTCLYQIKTFFWWNISFLYASTLSMCPYWNAKMVMELEELYERLQQDEFEIQEQNTMVLCLAQLPSMSFVLVHLHHLHPKHHLFLLQDFKEFFSFGIIQGWIKQTIHFFWLFGNKVILPNVILTNVPFPATLTTLPGKQVFKRKRLDTNGNIVEYAIVDENGVNMSSGHWNTTLPLTVSMSLSVSGTHQISCTIKNGNLTMNTMENVRSFPGILSLVPPFITLFCSLLMGQVMIALLVGIWTGATLVSGGNPWLGFIHTFDVFWVQALSDQSHAGVLLFTIILGGTIGVVQKGGGAHGLAHLAAHTMNTSFRMQLATWILCCSLFFDDYSMILILGSSLRQILPRTGVSKEKFASIIHTMAVCLPSMAPVSSWIGVEIGYVAAVLQTLDLDWDPFVTCLSSLQYRLFPILFIAFIFITIIFEKDFGPMLIFERAVAESDEILSPLSDDPVTEDENKELTPEEPKVLGPMEPDPSKPMRAVNAIIPFGIIVAATFCGMILDGFQSLARDFPGQSFGVLDALSHSDSVSALIRASALGWAIAVLLLVFQRIATIQVSMTAWIEGVKDVMEPTLILTLAWALGAVIGEAQTASYVIVYLPKLKVYIASTLHGQIAPGYLPAIASVLCCIVSFATGTSYGTMAIMLPIICPLSYKVSGKDANNLMQCIGAVLGASTFGNTCSPIADTSIITALSVNMSLQTHIETMLPYALVVATISCIGTFFLGVGVVSTFTGFAFCFLILLCIVHFCGTRIPSRFRSSSNEESALSGSPSHRYSMLPLSGLNLYRYSFLAFVSPPNSTTKNKSNEYDPLLTTPSEPSSFNCFTKLFSSKKNDQVD</sequence>
<keyword evidence="4 8" id="KW-0812">Transmembrane</keyword>
<name>A0A1V9YV72_9STRA</name>
<evidence type="ECO:0000256" key="2">
    <source>
        <dbReference type="ARBA" id="ARBA00008315"/>
    </source>
</evidence>
<dbReference type="PANTHER" id="PTHR43478">
    <property type="entry name" value="NA+/H+ ANTIPORTER-RELATED"/>
    <property type="match status" value="1"/>
</dbReference>
<feature type="domain" description="Na+/H+ antiporter NhaC-like C-terminal" evidence="9">
    <location>
        <begin position="608"/>
        <end position="963"/>
    </location>
</feature>
<organism evidence="10 11">
    <name type="scientific">Thraustotheca clavata</name>
    <dbReference type="NCBI Taxonomy" id="74557"/>
    <lineage>
        <taxon>Eukaryota</taxon>
        <taxon>Sar</taxon>
        <taxon>Stramenopiles</taxon>
        <taxon>Oomycota</taxon>
        <taxon>Saprolegniomycetes</taxon>
        <taxon>Saprolegniales</taxon>
        <taxon>Achlyaceae</taxon>
        <taxon>Thraustotheca</taxon>
    </lineage>
</organism>
<dbReference type="Pfam" id="PF13879">
    <property type="entry name" value="Hmw_CFAP97"/>
    <property type="match status" value="1"/>
</dbReference>
<accession>A0A1V9YV72</accession>
<evidence type="ECO:0000256" key="1">
    <source>
        <dbReference type="ARBA" id="ARBA00004651"/>
    </source>
</evidence>
<protein>
    <submittedName>
        <fullName evidence="10">NhaC Na:H antiporter (NhaC) family protein</fullName>
    </submittedName>
</protein>
<comment type="subcellular location">
    <subcellularLocation>
        <location evidence="1">Cell membrane</location>
        <topology evidence="1">Multi-pass membrane protein</topology>
    </subcellularLocation>
</comment>
<feature type="transmembrane region" description="Helical" evidence="8">
    <location>
        <begin position="517"/>
        <end position="536"/>
    </location>
</feature>
<evidence type="ECO:0000256" key="4">
    <source>
        <dbReference type="ARBA" id="ARBA00022692"/>
    </source>
</evidence>
<keyword evidence="11" id="KW-1185">Reference proteome</keyword>
<keyword evidence="5 8" id="KW-1133">Transmembrane helix</keyword>
<dbReference type="EMBL" id="JNBS01002676">
    <property type="protein sequence ID" value="OQR89724.1"/>
    <property type="molecule type" value="Genomic_DNA"/>
</dbReference>
<dbReference type="PANTHER" id="PTHR43478:SF1">
    <property type="entry name" value="NA+_H+ ANTIPORTER NHAC-LIKE C-TERMINAL DOMAIN-CONTAINING PROTEIN"/>
    <property type="match status" value="1"/>
</dbReference>
<feature type="transmembrane region" description="Helical" evidence="8">
    <location>
        <begin position="643"/>
        <end position="662"/>
    </location>
</feature>
<evidence type="ECO:0000259" key="9">
    <source>
        <dbReference type="Pfam" id="PF03553"/>
    </source>
</evidence>
<evidence type="ECO:0000256" key="8">
    <source>
        <dbReference type="SAM" id="Phobius"/>
    </source>
</evidence>
<gene>
    <name evidence="10" type="ORF">THRCLA_09617</name>
</gene>
<dbReference type="AlphaFoldDB" id="A0A1V9YV72"/>
<keyword evidence="3" id="KW-1003">Cell membrane</keyword>
<proteinExistence type="inferred from homology"/>
<evidence type="ECO:0000256" key="7">
    <source>
        <dbReference type="SAM" id="MobiDB-lite"/>
    </source>
</evidence>
<dbReference type="InterPro" id="IPR018461">
    <property type="entry name" value="Na/H_Antiport_NhaC-like_C"/>
</dbReference>
<feature type="region of interest" description="Disordered" evidence="7">
    <location>
        <begin position="685"/>
        <end position="712"/>
    </location>
</feature>
<feature type="transmembrane region" description="Helical" evidence="8">
    <location>
        <begin position="857"/>
        <end position="886"/>
    </location>
</feature>
<feature type="transmembrane region" description="Helical" evidence="8">
    <location>
        <begin position="769"/>
        <end position="791"/>
    </location>
</feature>
<feature type="transmembrane region" description="Helical" evidence="8">
    <location>
        <begin position="454"/>
        <end position="482"/>
    </location>
</feature>
<dbReference type="STRING" id="74557.A0A1V9YV72"/>
<feature type="transmembrane region" description="Helical" evidence="8">
    <location>
        <begin position="556"/>
        <end position="576"/>
    </location>
</feature>
<evidence type="ECO:0000256" key="5">
    <source>
        <dbReference type="ARBA" id="ARBA00022989"/>
    </source>
</evidence>
<evidence type="ECO:0000256" key="6">
    <source>
        <dbReference type="ARBA" id="ARBA00023136"/>
    </source>
</evidence>
<comment type="caution">
    <text evidence="10">The sequence shown here is derived from an EMBL/GenBank/DDBJ whole genome shotgun (WGS) entry which is preliminary data.</text>
</comment>